<organism evidence="2 3">
    <name type="scientific">Caerostris extrusa</name>
    <name type="common">Bark spider</name>
    <name type="synonym">Caerostris bankana</name>
    <dbReference type="NCBI Taxonomy" id="172846"/>
    <lineage>
        <taxon>Eukaryota</taxon>
        <taxon>Metazoa</taxon>
        <taxon>Ecdysozoa</taxon>
        <taxon>Arthropoda</taxon>
        <taxon>Chelicerata</taxon>
        <taxon>Arachnida</taxon>
        <taxon>Araneae</taxon>
        <taxon>Araneomorphae</taxon>
        <taxon>Entelegynae</taxon>
        <taxon>Araneoidea</taxon>
        <taxon>Araneidae</taxon>
        <taxon>Caerostris</taxon>
    </lineage>
</organism>
<evidence type="ECO:0000313" key="2">
    <source>
        <dbReference type="EMBL" id="GIY03522.1"/>
    </source>
</evidence>
<accession>A0AAV4Q584</accession>
<comment type="caution">
    <text evidence="2">The sequence shown here is derived from an EMBL/GenBank/DDBJ whole genome shotgun (WGS) entry which is preliminary data.</text>
</comment>
<name>A0AAV4Q584_CAEEX</name>
<feature type="compositionally biased region" description="Basic and acidic residues" evidence="1">
    <location>
        <begin position="94"/>
        <end position="104"/>
    </location>
</feature>
<gene>
    <name evidence="2" type="ORF">CEXT_206991</name>
</gene>
<sequence length="104" mass="12247">MNSVPKNRFANSHRINSKALYHSTNSSVYTFPRVIRKEITQRIPQRDRENEMEIGRIYSEIPKTGIIMIDHAKKDLEKRSGKKKNKTCRISGTNEKRLTRQEVF</sequence>
<dbReference type="Proteomes" id="UP001054945">
    <property type="component" value="Unassembled WGS sequence"/>
</dbReference>
<keyword evidence="3" id="KW-1185">Reference proteome</keyword>
<dbReference type="EMBL" id="BPLR01005590">
    <property type="protein sequence ID" value="GIY03522.1"/>
    <property type="molecule type" value="Genomic_DNA"/>
</dbReference>
<evidence type="ECO:0000256" key="1">
    <source>
        <dbReference type="SAM" id="MobiDB-lite"/>
    </source>
</evidence>
<protein>
    <submittedName>
        <fullName evidence="2">Uncharacterized protein</fullName>
    </submittedName>
</protein>
<reference evidence="2 3" key="1">
    <citation type="submission" date="2021-06" db="EMBL/GenBank/DDBJ databases">
        <title>Caerostris extrusa draft genome.</title>
        <authorList>
            <person name="Kono N."/>
            <person name="Arakawa K."/>
        </authorList>
    </citation>
    <scope>NUCLEOTIDE SEQUENCE [LARGE SCALE GENOMIC DNA]</scope>
</reference>
<feature type="region of interest" description="Disordered" evidence="1">
    <location>
        <begin position="77"/>
        <end position="104"/>
    </location>
</feature>
<evidence type="ECO:0000313" key="3">
    <source>
        <dbReference type="Proteomes" id="UP001054945"/>
    </source>
</evidence>
<proteinExistence type="predicted"/>
<dbReference type="AlphaFoldDB" id="A0AAV4Q584"/>